<reference evidence="1 2" key="1">
    <citation type="journal article" date="2006" name="Int. J. Syst. Evol. Microbiol.">
        <title>Dyella yeojuensis sp. nov., isolated from greenhouse soil in Korea.</title>
        <authorList>
            <person name="Kim B.Y."/>
            <person name="Weon H.Y."/>
            <person name="Lee K.H."/>
            <person name="Seok S.J."/>
            <person name="Kwon S.W."/>
            <person name="Go S.J."/>
            <person name="Stackebrandt E."/>
        </authorList>
    </citation>
    <scope>NUCLEOTIDE SEQUENCE [LARGE SCALE GENOMIC DNA]</scope>
    <source>
        <strain evidence="1 2">DSM 17673</strain>
    </source>
</reference>
<gene>
    <name evidence="1" type="ORF">HBF32_11845</name>
</gene>
<sequence length="372" mass="40501">MAAMAALAAAGPAVGTNIADVDIDIVSQWQRERLENVGAVTALNRSTASIMRQILDDPASPYSGLRPSPDFMNDVDWASMLARTPTGAGTSENALAVLQWDLGATRARPDIDVPVGAATGYRDRFVAASTRKADVDADIFWHMLDLTGYRHSTRAAYYAVGMQILRAQILATAPDRRAAIGVDKELFDRVMLARHLGHLTSHDLTYLSTLVQHRLIHWRVGGMASTGLRQLPVAFRIARVAAAYRDAEGYFMAAPCQADASPADPATGEGQDDGTRDLCFVAATDRAVHRWYLDESRRQASYRPRQESSHRTSLIAAVMAVAFPLLEIASMVEVMEAAIADDMVTTEVLTVEEAEMVSERADLLTCRIPGMP</sequence>
<proteinExistence type="predicted"/>
<dbReference type="Proteomes" id="UP000518878">
    <property type="component" value="Unassembled WGS sequence"/>
</dbReference>
<accession>A0A7X5QVL6</accession>
<keyword evidence="2" id="KW-1185">Reference proteome</keyword>
<dbReference type="AlphaFoldDB" id="A0A7X5QVL6"/>
<dbReference type="EMBL" id="JAAQTL010000001">
    <property type="protein sequence ID" value="NID16152.1"/>
    <property type="molecule type" value="Genomic_DNA"/>
</dbReference>
<protein>
    <submittedName>
        <fullName evidence="1">Uncharacterized protein</fullName>
    </submittedName>
</protein>
<dbReference type="RefSeq" id="WP_166699818.1">
    <property type="nucleotide sequence ID" value="NZ_JAAQTL010000001.1"/>
</dbReference>
<name>A0A7X5QVL6_9GAMM</name>
<evidence type="ECO:0000313" key="2">
    <source>
        <dbReference type="Proteomes" id="UP000518878"/>
    </source>
</evidence>
<comment type="caution">
    <text evidence="1">The sequence shown here is derived from an EMBL/GenBank/DDBJ whole genome shotgun (WGS) entry which is preliminary data.</text>
</comment>
<evidence type="ECO:0000313" key="1">
    <source>
        <dbReference type="EMBL" id="NID16152.1"/>
    </source>
</evidence>
<organism evidence="1 2">
    <name type="scientific">Luteibacter yeojuensis</name>
    <dbReference type="NCBI Taxonomy" id="345309"/>
    <lineage>
        <taxon>Bacteria</taxon>
        <taxon>Pseudomonadati</taxon>
        <taxon>Pseudomonadota</taxon>
        <taxon>Gammaproteobacteria</taxon>
        <taxon>Lysobacterales</taxon>
        <taxon>Rhodanobacteraceae</taxon>
        <taxon>Luteibacter</taxon>
    </lineage>
</organism>